<name>A0A426TQZ4_9CHLR</name>
<feature type="compositionally biased region" description="Polar residues" evidence="1">
    <location>
        <begin position="1"/>
        <end position="20"/>
    </location>
</feature>
<feature type="region of interest" description="Disordered" evidence="1">
    <location>
        <begin position="1"/>
        <end position="24"/>
    </location>
</feature>
<organism evidence="2 3">
    <name type="scientific">Candidatus Viridilinea halotolerans</name>
    <dbReference type="NCBI Taxonomy" id="2491704"/>
    <lineage>
        <taxon>Bacteria</taxon>
        <taxon>Bacillati</taxon>
        <taxon>Chloroflexota</taxon>
        <taxon>Chloroflexia</taxon>
        <taxon>Chloroflexales</taxon>
        <taxon>Chloroflexineae</taxon>
        <taxon>Oscillochloridaceae</taxon>
        <taxon>Candidatus Viridilinea</taxon>
    </lineage>
</organism>
<comment type="caution">
    <text evidence="2">The sequence shown here is derived from an EMBL/GenBank/DDBJ whole genome shotgun (WGS) entry which is preliminary data.</text>
</comment>
<proteinExistence type="predicted"/>
<dbReference type="AlphaFoldDB" id="A0A426TQZ4"/>
<protein>
    <recommendedName>
        <fullName evidence="4">Phage-Barnase-EndoU-ColicinE5/D-RelE like nuclease 2 domain-containing protein</fullName>
    </recommendedName>
</protein>
<evidence type="ECO:0008006" key="4">
    <source>
        <dbReference type="Google" id="ProtNLM"/>
    </source>
</evidence>
<dbReference type="EMBL" id="RSAS01000913">
    <property type="protein sequence ID" value="RRR65777.1"/>
    <property type="molecule type" value="Genomic_DNA"/>
</dbReference>
<dbReference type="Proteomes" id="UP000280307">
    <property type="component" value="Unassembled WGS sequence"/>
</dbReference>
<accession>A0A426TQZ4</accession>
<evidence type="ECO:0000313" key="3">
    <source>
        <dbReference type="Proteomes" id="UP000280307"/>
    </source>
</evidence>
<evidence type="ECO:0000313" key="2">
    <source>
        <dbReference type="EMBL" id="RRR65777.1"/>
    </source>
</evidence>
<reference evidence="2 3" key="1">
    <citation type="submission" date="2018-12" db="EMBL/GenBank/DDBJ databases">
        <title>Genome Sequence of Candidatus Viridilinea halotolerans isolated from saline sulfide-rich spring.</title>
        <authorList>
            <person name="Grouzdev D.S."/>
            <person name="Burganskaya E.I."/>
            <person name="Krutkina M.S."/>
            <person name="Sukhacheva M.V."/>
            <person name="Gorlenko V.M."/>
        </authorList>
    </citation>
    <scope>NUCLEOTIDE SEQUENCE [LARGE SCALE GENOMIC DNA]</scope>
    <source>
        <strain evidence="2">Chok-6</strain>
    </source>
</reference>
<gene>
    <name evidence="2" type="ORF">EI684_22100</name>
</gene>
<sequence>MVSGSGDDNQQVRKPTSQLPTIHPVGIPGDAVHPLLATRSQARTVFASDAVIIHYRQHAGQFDVKRAEAMLADVIHDPWAVYQGKKASTLIFVAEFDTDHYLIVPIKTLANELWLETLYIESRRRFLKRRWTQQGLLYRR</sequence>
<evidence type="ECO:0000256" key="1">
    <source>
        <dbReference type="SAM" id="MobiDB-lite"/>
    </source>
</evidence>